<comment type="cofactor">
    <cofactor evidence="10">
        <name>[2Fe-2S] cluster</name>
        <dbReference type="ChEBI" id="CHEBI:190135"/>
    </cofactor>
</comment>
<dbReference type="Gene3D" id="3.40.50.11000">
    <property type="entry name" value="Fe-S cluster assembly protein Dre2, N-terminal domain"/>
    <property type="match status" value="1"/>
</dbReference>
<feature type="binding site" evidence="10">
    <location>
        <position position="239"/>
    </location>
    <ligand>
        <name>[2Fe-2S] cluster</name>
        <dbReference type="ChEBI" id="CHEBI:190135"/>
    </ligand>
</feature>
<sequence length="337" mass="35415">MAPSIVTIDPNDHDVTPAPTPAAQRTLLLAPPSLASHPSALTTVLSQHDRHDTDLQMIDRLAAGLIHLPPSSYDLVLLLADPASSLDEPVALLTRSVLARVADALKPSGRLRAHDGSADLSNAAPALTKEAVLAGLIASPGGFDKPNYDGEGAVSLRLVSKRKDKDKSEPSSTTTTTTTTATASATPAPAKPAVPAGVVLVDFSDDLGADGDDDEDLIDEDTLLTEEDLKRPINIPPECQPKAGKRRRACKDCTCGLADRLAAEDAAQRAQTEKQLQSLRLAADDLAEIDFTVQGKVGSCGNCALGDAFRCDGCPYIGLPPFKPGEEVRLLNNEVQL</sequence>
<evidence type="ECO:0000256" key="2">
    <source>
        <dbReference type="ARBA" id="ARBA00008169"/>
    </source>
</evidence>
<feature type="domain" description="Anamorsin C-terminal" evidence="12">
    <location>
        <begin position="235"/>
        <end position="330"/>
    </location>
</feature>
<dbReference type="InterPro" id="IPR029063">
    <property type="entry name" value="SAM-dependent_MTases_sf"/>
</dbReference>
<dbReference type="OrthoDB" id="311633at2759"/>
<feature type="compositionally biased region" description="Low complexity" evidence="11">
    <location>
        <begin position="170"/>
        <end position="191"/>
    </location>
</feature>
<dbReference type="PANTHER" id="PTHR13273">
    <property type="entry name" value="ANAMORSIN"/>
    <property type="match status" value="1"/>
</dbReference>
<dbReference type="GO" id="GO:0051539">
    <property type="term" value="F:4 iron, 4 sulfur cluster binding"/>
    <property type="evidence" value="ECO:0007669"/>
    <property type="project" value="UniProtKB-KW"/>
</dbReference>
<accession>A0A0M9VUS6</accession>
<feature type="domain" description="Fe-S cluster assembly protein Dre2 N-terminal" evidence="13">
    <location>
        <begin position="24"/>
        <end position="157"/>
    </location>
</feature>
<evidence type="ECO:0000256" key="6">
    <source>
        <dbReference type="ARBA" id="ARBA00022723"/>
    </source>
</evidence>
<dbReference type="EMBL" id="LGSR01000018">
    <property type="protein sequence ID" value="KOS20219.1"/>
    <property type="molecule type" value="Genomic_DNA"/>
</dbReference>
<comment type="cofactor">
    <cofactor evidence="1 10">
        <name>[4Fe-4S] cluster</name>
        <dbReference type="ChEBI" id="CHEBI:49883"/>
    </cofactor>
</comment>
<evidence type="ECO:0000256" key="4">
    <source>
        <dbReference type="ARBA" id="ARBA00022490"/>
    </source>
</evidence>
<evidence type="ECO:0000256" key="1">
    <source>
        <dbReference type="ARBA" id="ARBA00001966"/>
    </source>
</evidence>
<comment type="domain">
    <text evidence="10">The N-terminal domain has structural similarity with S-adenosyl-L-methionine-dependent methyltransferases, but does not bind S-adenosyl-L-methionine. It is required for correct assembly of the 2 Fe-S clusters.</text>
</comment>
<comment type="similarity">
    <text evidence="2 10">Belongs to the anamorsin family.</text>
</comment>
<feature type="binding site" evidence="10">
    <location>
        <position position="303"/>
    </location>
    <ligand>
        <name>[4Fe-4S] cluster</name>
        <dbReference type="ChEBI" id="CHEBI:49883"/>
    </ligand>
</feature>
<evidence type="ECO:0000313" key="14">
    <source>
        <dbReference type="EMBL" id="KOS20219.1"/>
    </source>
</evidence>
<comment type="domain">
    <text evidence="10">The C-terminal domain binds 2 Fe-S clusters but is otherwise mostly in an intrinsically disordered conformation.</text>
</comment>
<comment type="domain">
    <text evidence="10">The twin Cx2C motifs are involved in the recognition by the mitochondrial MIA40-ERV1 disulfide relay system. The formation of 2 disulfide bonds in the Cx2C motifs through dithiol/disulfide exchange reactions effectively traps the protein in the mitochondrial intermembrane space.</text>
</comment>
<name>A0A0M9VUS6_ESCWE</name>
<keyword evidence="5 10" id="KW-0001">2Fe-2S</keyword>
<feature type="binding site" evidence="10">
    <location>
        <position position="250"/>
    </location>
    <ligand>
        <name>[2Fe-2S] cluster</name>
        <dbReference type="ChEBI" id="CHEBI:190135"/>
    </ligand>
</feature>
<keyword evidence="3 10" id="KW-0004">4Fe-4S</keyword>
<comment type="caution">
    <text evidence="10">Lacks conserved residue(s) required for the propagation of feature annotation.</text>
</comment>
<keyword evidence="8 10" id="KW-0411">Iron-sulfur</keyword>
<feature type="binding site" evidence="10">
    <location>
        <position position="253"/>
    </location>
    <ligand>
        <name>[2Fe-2S] cluster</name>
        <dbReference type="ChEBI" id="CHEBI:190135"/>
    </ligand>
</feature>
<evidence type="ECO:0000256" key="5">
    <source>
        <dbReference type="ARBA" id="ARBA00022714"/>
    </source>
</evidence>
<dbReference type="PANTHER" id="PTHR13273:SF14">
    <property type="entry name" value="ANAMORSIN"/>
    <property type="match status" value="1"/>
</dbReference>
<evidence type="ECO:0000256" key="8">
    <source>
        <dbReference type="ARBA" id="ARBA00023014"/>
    </source>
</evidence>
<dbReference type="GO" id="GO:0009055">
    <property type="term" value="F:electron transfer activity"/>
    <property type="evidence" value="ECO:0007669"/>
    <property type="project" value="UniProtKB-UniRule"/>
</dbReference>
<feature type="binding site" evidence="10">
    <location>
        <position position="311"/>
    </location>
    <ligand>
        <name>[4Fe-4S] cluster</name>
        <dbReference type="ChEBI" id="CHEBI:49883"/>
    </ligand>
</feature>
<evidence type="ECO:0000259" key="13">
    <source>
        <dbReference type="Pfam" id="PF16803"/>
    </source>
</evidence>
<dbReference type="InterPro" id="IPR007785">
    <property type="entry name" value="Anamorsin"/>
</dbReference>
<comment type="subcellular location">
    <subcellularLocation>
        <location evidence="10">Cytoplasm</location>
    </subcellularLocation>
    <subcellularLocation>
        <location evidence="10">Mitochondrion intermembrane space</location>
    </subcellularLocation>
</comment>
<feature type="region of interest" description="Fe-S binding site B" evidence="10">
    <location>
        <begin position="300"/>
        <end position="314"/>
    </location>
</feature>
<dbReference type="Pfam" id="PF16803">
    <property type="entry name" value="DRE2_N"/>
    <property type="match status" value="1"/>
</dbReference>
<dbReference type="InterPro" id="IPR046408">
    <property type="entry name" value="CIAPIN1"/>
</dbReference>
<gene>
    <name evidence="14" type="ORF">ESCO_006223</name>
</gene>
<keyword evidence="4 10" id="KW-0963">Cytoplasm</keyword>
<dbReference type="GO" id="GO:0046872">
    <property type="term" value="F:metal ion binding"/>
    <property type="evidence" value="ECO:0007669"/>
    <property type="project" value="UniProtKB-KW"/>
</dbReference>
<reference evidence="14 15" key="1">
    <citation type="submission" date="2015-07" db="EMBL/GenBank/DDBJ databases">
        <title>The genome of the fungus Escovopsis weberi, a specialized disease agent of ant agriculture.</title>
        <authorList>
            <person name="de Man T.J."/>
            <person name="Stajich J.E."/>
            <person name="Kubicek C.P."/>
            <person name="Chenthamara K."/>
            <person name="Atanasova L."/>
            <person name="Druzhinina I.S."/>
            <person name="Birnbaum S."/>
            <person name="Barribeau S.M."/>
            <person name="Teiling C."/>
            <person name="Suen G."/>
            <person name="Currie C."/>
            <person name="Gerardo N.M."/>
        </authorList>
    </citation>
    <scope>NUCLEOTIDE SEQUENCE [LARGE SCALE GENOMIC DNA]</scope>
</reference>
<dbReference type="GO" id="GO:0016226">
    <property type="term" value="P:iron-sulfur cluster assembly"/>
    <property type="evidence" value="ECO:0007669"/>
    <property type="project" value="UniProtKB-UniRule"/>
</dbReference>
<organism evidence="14 15">
    <name type="scientific">Escovopsis weberi</name>
    <dbReference type="NCBI Taxonomy" id="150374"/>
    <lineage>
        <taxon>Eukaryota</taxon>
        <taxon>Fungi</taxon>
        <taxon>Dikarya</taxon>
        <taxon>Ascomycota</taxon>
        <taxon>Pezizomycotina</taxon>
        <taxon>Sordariomycetes</taxon>
        <taxon>Hypocreomycetidae</taxon>
        <taxon>Hypocreales</taxon>
        <taxon>Hypocreaceae</taxon>
        <taxon>Escovopsis</taxon>
    </lineage>
</organism>
<dbReference type="GO" id="GO:0051537">
    <property type="term" value="F:2 iron, 2 sulfur cluster binding"/>
    <property type="evidence" value="ECO:0007669"/>
    <property type="project" value="UniProtKB-UniRule"/>
</dbReference>
<evidence type="ECO:0000256" key="9">
    <source>
        <dbReference type="ARBA" id="ARBA00023128"/>
    </source>
</evidence>
<feature type="short sequence motif" description="Cx2C motif 1" evidence="10">
    <location>
        <begin position="300"/>
        <end position="303"/>
    </location>
</feature>
<proteinExistence type="inferred from homology"/>
<evidence type="ECO:0000256" key="10">
    <source>
        <dbReference type="HAMAP-Rule" id="MF_03115"/>
    </source>
</evidence>
<keyword evidence="7 10" id="KW-0408">Iron</keyword>
<evidence type="ECO:0000256" key="11">
    <source>
        <dbReference type="SAM" id="MobiDB-lite"/>
    </source>
</evidence>
<feature type="binding site" evidence="10">
    <location>
        <position position="314"/>
    </location>
    <ligand>
        <name>[4Fe-4S] cluster</name>
        <dbReference type="ChEBI" id="CHEBI:49883"/>
    </ligand>
</feature>
<dbReference type="Proteomes" id="UP000053831">
    <property type="component" value="Unassembled WGS sequence"/>
</dbReference>
<evidence type="ECO:0000313" key="15">
    <source>
        <dbReference type="Proteomes" id="UP000053831"/>
    </source>
</evidence>
<evidence type="ECO:0000256" key="3">
    <source>
        <dbReference type="ARBA" id="ARBA00022485"/>
    </source>
</evidence>
<dbReference type="HAMAP" id="MF_03115">
    <property type="entry name" value="Anamorsin"/>
    <property type="match status" value="1"/>
</dbReference>
<comment type="caution">
    <text evidence="14">The sequence shown here is derived from an EMBL/GenBank/DDBJ whole genome shotgun (WGS) entry which is preliminary data.</text>
</comment>
<feature type="region of interest" description="Fe-S binding site A" evidence="10">
    <location>
        <begin position="239"/>
        <end position="255"/>
    </location>
</feature>
<keyword evidence="9 10" id="KW-0496">Mitochondrion</keyword>
<feature type="binding site" evidence="10">
    <location>
        <position position="255"/>
    </location>
    <ligand>
        <name>[2Fe-2S] cluster</name>
        <dbReference type="ChEBI" id="CHEBI:190135"/>
    </ligand>
</feature>
<protein>
    <submittedName>
        <fullName evidence="14">Fe-S cluster assembly protein DRE2</fullName>
    </submittedName>
</protein>
<feature type="short sequence motif" description="Cx2C motif 2" evidence="10">
    <location>
        <begin position="311"/>
        <end position="314"/>
    </location>
</feature>
<dbReference type="STRING" id="150374.A0A0M9VUS6"/>
<dbReference type="InterPro" id="IPR031838">
    <property type="entry name" value="Dre2_N"/>
</dbReference>
<feature type="binding site" evidence="10">
    <location>
        <position position="300"/>
    </location>
    <ligand>
        <name>[4Fe-4S] cluster</name>
        <dbReference type="ChEBI" id="CHEBI:49883"/>
    </ligand>
</feature>
<keyword evidence="6 10" id="KW-0479">Metal-binding</keyword>
<evidence type="ECO:0000259" key="12">
    <source>
        <dbReference type="Pfam" id="PF05093"/>
    </source>
</evidence>
<dbReference type="SUPFAM" id="SSF53335">
    <property type="entry name" value="S-adenosyl-L-methionine-dependent methyltransferases"/>
    <property type="match status" value="1"/>
</dbReference>
<keyword evidence="15" id="KW-1185">Reference proteome</keyword>
<dbReference type="AlphaFoldDB" id="A0A0M9VUS6"/>
<evidence type="ECO:0000256" key="7">
    <source>
        <dbReference type="ARBA" id="ARBA00023004"/>
    </source>
</evidence>
<feature type="region of interest" description="Disordered" evidence="11">
    <location>
        <begin position="159"/>
        <end position="191"/>
    </location>
</feature>
<dbReference type="GO" id="GO:0005758">
    <property type="term" value="C:mitochondrial intermembrane space"/>
    <property type="evidence" value="ECO:0007669"/>
    <property type="project" value="UniProtKB-SubCell"/>
</dbReference>
<dbReference type="Pfam" id="PF05093">
    <property type="entry name" value="CIAPIN1"/>
    <property type="match status" value="1"/>
</dbReference>